<accession>A0A1Q9GFY2</accession>
<comment type="caution">
    <text evidence="1">The sequence shown here is derived from an EMBL/GenBank/DDBJ whole genome shotgun (WGS) entry which is preliminary data.</text>
</comment>
<evidence type="ECO:0000313" key="1">
    <source>
        <dbReference type="EMBL" id="OLQ73313.1"/>
    </source>
</evidence>
<reference evidence="1 2" key="1">
    <citation type="submission" date="2016-09" db="EMBL/GenBank/DDBJ databases">
        <title>Photobacterium proteolyticum sp. nov. a protease producing bacterium isolated from ocean sediments of Laizhou Bay.</title>
        <authorList>
            <person name="Li Y."/>
        </authorList>
    </citation>
    <scope>NUCLEOTIDE SEQUENCE [LARGE SCALE GENOMIC DNA]</scope>
    <source>
        <strain evidence="1 2">13-12</strain>
    </source>
</reference>
<dbReference type="EMBL" id="MJIL01000087">
    <property type="protein sequence ID" value="OLQ73313.1"/>
    <property type="molecule type" value="Genomic_DNA"/>
</dbReference>
<keyword evidence="2" id="KW-1185">Reference proteome</keyword>
<gene>
    <name evidence="1" type="ORF">BIT28_21515</name>
</gene>
<proteinExistence type="predicted"/>
<dbReference type="RefSeq" id="WP_075766409.1">
    <property type="nucleotide sequence ID" value="NZ_MJIL01000087.1"/>
</dbReference>
<protein>
    <submittedName>
        <fullName evidence="1">Uncharacterized protein</fullName>
    </submittedName>
</protein>
<sequence length="91" mass="9924">MLKISKAGVFASLAVGLTVLFAIVDHEPALASENSGQVGRYLAQQEQNLEELYQVKAQLAAYGEEDSDLYLAVLNAIDTSQHLVDEAESWQ</sequence>
<organism evidence="1 2">
    <name type="scientific">Photobacterium proteolyticum</name>
    <dbReference type="NCBI Taxonomy" id="1903952"/>
    <lineage>
        <taxon>Bacteria</taxon>
        <taxon>Pseudomonadati</taxon>
        <taxon>Pseudomonadota</taxon>
        <taxon>Gammaproteobacteria</taxon>
        <taxon>Vibrionales</taxon>
        <taxon>Vibrionaceae</taxon>
        <taxon>Photobacterium</taxon>
    </lineage>
</organism>
<evidence type="ECO:0000313" key="2">
    <source>
        <dbReference type="Proteomes" id="UP000186905"/>
    </source>
</evidence>
<dbReference type="AlphaFoldDB" id="A0A1Q9GFY2"/>
<dbReference type="OrthoDB" id="9839328at2"/>
<dbReference type="Proteomes" id="UP000186905">
    <property type="component" value="Unassembled WGS sequence"/>
</dbReference>
<name>A0A1Q9GFY2_9GAMM</name>